<comment type="caution">
    <text evidence="2">The sequence shown here is derived from an EMBL/GenBank/DDBJ whole genome shotgun (WGS) entry which is preliminary data.</text>
</comment>
<name>A0A4U6X179_9PEZI</name>
<feature type="compositionally biased region" description="Basic residues" evidence="1">
    <location>
        <begin position="1"/>
        <end position="16"/>
    </location>
</feature>
<dbReference type="AlphaFoldDB" id="A0A4U6X179"/>
<reference evidence="2 3" key="1">
    <citation type="journal article" date="2019" name="PLoS ONE">
        <title>Comparative genome analysis indicates high evolutionary potential of pathogenicity genes in Colletotrichum tanaceti.</title>
        <authorList>
            <person name="Lelwala R.V."/>
            <person name="Korhonen P.K."/>
            <person name="Young N.D."/>
            <person name="Scott J.B."/>
            <person name="Ades P.A."/>
            <person name="Gasser R.B."/>
            <person name="Taylor P.W.J."/>
        </authorList>
    </citation>
    <scope>NUCLEOTIDE SEQUENCE [LARGE SCALE GENOMIC DNA]</scope>
    <source>
        <strain evidence="2">BRIP57314</strain>
    </source>
</reference>
<feature type="region of interest" description="Disordered" evidence="1">
    <location>
        <begin position="1"/>
        <end position="31"/>
    </location>
</feature>
<evidence type="ECO:0000313" key="3">
    <source>
        <dbReference type="Proteomes" id="UP000310108"/>
    </source>
</evidence>
<gene>
    <name evidence="2" type="ORF">CTA1_8165</name>
</gene>
<evidence type="ECO:0000256" key="1">
    <source>
        <dbReference type="SAM" id="MobiDB-lite"/>
    </source>
</evidence>
<accession>A0A4U6X179</accession>
<sequence length="107" mass="12404">NLPRNRPRRPLHRRRLPPQLPNTTFRFSSSLDHDQTDFREPLALDDVTLSSSTWNRKALHRFSTAFPPPPRLASKPCHDTRSRQSTIFPTLSSSDRVLTSSLLWRMG</sequence>
<organism evidence="2 3">
    <name type="scientific">Colletotrichum tanaceti</name>
    <dbReference type="NCBI Taxonomy" id="1306861"/>
    <lineage>
        <taxon>Eukaryota</taxon>
        <taxon>Fungi</taxon>
        <taxon>Dikarya</taxon>
        <taxon>Ascomycota</taxon>
        <taxon>Pezizomycotina</taxon>
        <taxon>Sordariomycetes</taxon>
        <taxon>Hypocreomycetidae</taxon>
        <taxon>Glomerellales</taxon>
        <taxon>Glomerellaceae</taxon>
        <taxon>Colletotrichum</taxon>
        <taxon>Colletotrichum destructivum species complex</taxon>
    </lineage>
</organism>
<evidence type="ECO:0000313" key="2">
    <source>
        <dbReference type="EMBL" id="TKW49090.1"/>
    </source>
</evidence>
<keyword evidence="3" id="KW-1185">Reference proteome</keyword>
<dbReference type="EMBL" id="PJEX01000620">
    <property type="protein sequence ID" value="TKW49090.1"/>
    <property type="molecule type" value="Genomic_DNA"/>
</dbReference>
<protein>
    <submittedName>
        <fullName evidence="2">Uncharacterized protein</fullName>
    </submittedName>
</protein>
<feature type="non-terminal residue" evidence="2">
    <location>
        <position position="1"/>
    </location>
</feature>
<proteinExistence type="predicted"/>
<dbReference type="Proteomes" id="UP000310108">
    <property type="component" value="Unassembled WGS sequence"/>
</dbReference>
<feature type="region of interest" description="Disordered" evidence="1">
    <location>
        <begin position="65"/>
        <end position="86"/>
    </location>
</feature>